<dbReference type="Pfam" id="PF25488">
    <property type="entry name" value="RNaseT2L_C"/>
    <property type="match status" value="1"/>
</dbReference>
<accession>A0A446BUS9</accession>
<organism evidence="3 4">
    <name type="scientific">Thermothielavioides terrestris</name>
    <dbReference type="NCBI Taxonomy" id="2587410"/>
    <lineage>
        <taxon>Eukaryota</taxon>
        <taxon>Fungi</taxon>
        <taxon>Dikarya</taxon>
        <taxon>Ascomycota</taxon>
        <taxon>Pezizomycotina</taxon>
        <taxon>Sordariomycetes</taxon>
        <taxon>Sordariomycetidae</taxon>
        <taxon>Sordariales</taxon>
        <taxon>Chaetomiaceae</taxon>
        <taxon>Thermothielavioides</taxon>
    </lineage>
</organism>
<name>A0A446BUS9_9PEZI</name>
<dbReference type="EMBL" id="OUUZ01000016">
    <property type="protein sequence ID" value="SPQ26227.1"/>
    <property type="molecule type" value="Genomic_DNA"/>
</dbReference>
<dbReference type="AlphaFoldDB" id="A0A446BUS9"/>
<evidence type="ECO:0000313" key="4">
    <source>
        <dbReference type="Proteomes" id="UP000289323"/>
    </source>
</evidence>
<feature type="domain" description="RNase T2-like C-terminal" evidence="2">
    <location>
        <begin position="39"/>
        <end position="103"/>
    </location>
</feature>
<evidence type="ECO:0000256" key="1">
    <source>
        <dbReference type="SAM" id="SignalP"/>
    </source>
</evidence>
<proteinExistence type="predicted"/>
<feature type="signal peptide" evidence="1">
    <location>
        <begin position="1"/>
        <end position="19"/>
    </location>
</feature>
<dbReference type="InterPro" id="IPR057328">
    <property type="entry name" value="RNaseT2L_C"/>
</dbReference>
<feature type="chain" id="PRO_5019328357" evidence="1">
    <location>
        <begin position="20"/>
        <end position="172"/>
    </location>
</feature>
<protein>
    <submittedName>
        <fullName evidence="3">F54361a8-f1b0-46dd-aca3-d2099609db97</fullName>
    </submittedName>
</protein>
<sequence length="172" mass="18324">MLPQTLLLALSALFTAAAADTPQDFTGLGEIRTLYIWPDHPDLGCLTSAGQWTTNETLCGSFTTQWTSNLTFYLSATATGSCGIDGATFRCGDPDVAAGIFEIFGTPGGTGGPIPGHDILRYGQYGIMAADADDAPPAPQDPPLDIHFYTGSEKGKYVFLGWKHLDDDEDNQ</sequence>
<evidence type="ECO:0000259" key="2">
    <source>
        <dbReference type="Pfam" id="PF25488"/>
    </source>
</evidence>
<dbReference type="Proteomes" id="UP000289323">
    <property type="component" value="Unassembled WGS sequence"/>
</dbReference>
<evidence type="ECO:0000313" key="3">
    <source>
        <dbReference type="EMBL" id="SPQ26227.1"/>
    </source>
</evidence>
<keyword evidence="1" id="KW-0732">Signal</keyword>
<reference evidence="3 4" key="1">
    <citation type="submission" date="2018-04" db="EMBL/GenBank/DDBJ databases">
        <authorList>
            <person name="Huttner S."/>
            <person name="Dainat J."/>
        </authorList>
    </citation>
    <scope>NUCLEOTIDE SEQUENCE [LARGE SCALE GENOMIC DNA]</scope>
</reference>
<gene>
    <name evidence="3" type="ORF">TT172_LOCUS8646</name>
</gene>